<dbReference type="AlphaFoldDB" id="N1X385"/>
<dbReference type="eggNOG" id="COG2834">
    <property type="taxonomic scope" value="Bacteria"/>
</dbReference>
<evidence type="ECO:0000313" key="2">
    <source>
        <dbReference type="Proteomes" id="UP000012317"/>
    </source>
</evidence>
<accession>N1X385</accession>
<proteinExistence type="predicted"/>
<keyword evidence="2" id="KW-1185">Reference proteome</keyword>
<sequence length="256" mass="29772">MNRHFLHISLALLVVLTISSCKSLKSNSGSGLKEKSARVVINRYEDNFADFKTANGTMKAKYEAEDDSQSITISYRIEKDKTIWMSAKLMGLLTVAKVYITPDRFMYYEKINKTYFDGDFSMAKEFLGVDVNFQNLQNLLIGKPMFDLEKKQMLFDENTYIFLQNVKNILAYSASIDGRQFEMKSQSLRNQNNESLVVDYERFQLINKKKFPSKIRMTAQNADEKVRIDLDYRSVNFDEELSFPFSIPNNYELLGF</sequence>
<dbReference type="RefSeq" id="WP_003434553.1">
    <property type="nucleotide sequence ID" value="NZ_APLF01000001.1"/>
</dbReference>
<gene>
    <name evidence="1" type="ORF">pgond44_00250</name>
</gene>
<reference evidence="1 2" key="1">
    <citation type="journal article" date="2014" name="Genome Biol. Evol.">
        <title>Extensive gene acquisition in the extremely psychrophilic bacterial species Psychroflexus torquis and the link to sea-ice ecosystem specialism.</title>
        <authorList>
            <person name="Feng S."/>
            <person name="Powell S.M."/>
            <person name="Wilson R."/>
            <person name="Bowman J.P."/>
        </authorList>
    </citation>
    <scope>NUCLEOTIDE SEQUENCE [LARGE SCALE GENOMIC DNA]</scope>
    <source>
        <strain evidence="1 2">ACAM 44</strain>
    </source>
</reference>
<protein>
    <recommendedName>
        <fullName evidence="3">Deoxyuridine 5'-triphosphate nucleotidohydrolase</fullName>
    </recommendedName>
</protein>
<dbReference type="Gene3D" id="2.50.20.10">
    <property type="entry name" value="Lipoprotein localisation LolA/LolB/LppX"/>
    <property type="match status" value="1"/>
</dbReference>
<dbReference type="EMBL" id="APLF01000001">
    <property type="protein sequence ID" value="EMY82508.1"/>
    <property type="molecule type" value="Genomic_DNA"/>
</dbReference>
<comment type="caution">
    <text evidence="1">The sequence shown here is derived from an EMBL/GenBank/DDBJ whole genome shotgun (WGS) entry which is preliminary data.</text>
</comment>
<name>N1X385_9FLAO</name>
<dbReference type="PROSITE" id="PS51257">
    <property type="entry name" value="PROKAR_LIPOPROTEIN"/>
    <property type="match status" value="1"/>
</dbReference>
<evidence type="ECO:0000313" key="1">
    <source>
        <dbReference type="EMBL" id="EMY82508.1"/>
    </source>
</evidence>
<organism evidence="1 2">
    <name type="scientific">Psychroflexus gondwanensis ACAM 44</name>
    <dbReference type="NCBI Taxonomy" id="1189619"/>
    <lineage>
        <taxon>Bacteria</taxon>
        <taxon>Pseudomonadati</taxon>
        <taxon>Bacteroidota</taxon>
        <taxon>Flavobacteriia</taxon>
        <taxon>Flavobacteriales</taxon>
        <taxon>Flavobacteriaceae</taxon>
        <taxon>Psychroflexus</taxon>
    </lineage>
</organism>
<dbReference type="Pfam" id="PF14125">
    <property type="entry name" value="DUF4292"/>
    <property type="match status" value="1"/>
</dbReference>
<evidence type="ECO:0008006" key="3">
    <source>
        <dbReference type="Google" id="ProtNLM"/>
    </source>
</evidence>
<dbReference type="STRING" id="1189619.pgond44_00250"/>
<dbReference type="InterPro" id="IPR025634">
    <property type="entry name" value="DUF4292"/>
</dbReference>
<dbReference type="Proteomes" id="UP000012317">
    <property type="component" value="Unassembled WGS sequence"/>
</dbReference>